<reference evidence="3" key="2">
    <citation type="submission" date="2025-08" db="UniProtKB">
        <authorList>
            <consortium name="RefSeq"/>
        </authorList>
    </citation>
    <scope>IDENTIFICATION</scope>
    <source>
        <strain evidence="3">14028-0561.14</strain>
        <tissue evidence="3">Whole fly</tissue>
    </source>
</reference>
<keyword evidence="1" id="KW-0472">Membrane</keyword>
<dbReference type="InterPro" id="IPR004245">
    <property type="entry name" value="DUF229"/>
</dbReference>
<dbReference type="InterPro" id="IPR017850">
    <property type="entry name" value="Alkaline_phosphatase_core_sf"/>
</dbReference>
<evidence type="ECO:0000256" key="1">
    <source>
        <dbReference type="SAM" id="Phobius"/>
    </source>
</evidence>
<dbReference type="Proteomes" id="UP001652661">
    <property type="component" value="Chromosome 2L"/>
</dbReference>
<evidence type="ECO:0000313" key="2">
    <source>
        <dbReference type="Proteomes" id="UP001652661"/>
    </source>
</evidence>
<evidence type="ECO:0000313" key="3">
    <source>
        <dbReference type="RefSeq" id="XP_017033682.1"/>
    </source>
</evidence>
<dbReference type="Pfam" id="PF02995">
    <property type="entry name" value="DUF229"/>
    <property type="match status" value="1"/>
</dbReference>
<dbReference type="CDD" id="cd16021">
    <property type="entry name" value="ALP_like"/>
    <property type="match status" value="1"/>
</dbReference>
<proteinExistence type="predicted"/>
<organism evidence="2 3">
    <name type="scientific">Drosophila kikkawai</name>
    <name type="common">Fruit fly</name>
    <dbReference type="NCBI Taxonomy" id="30033"/>
    <lineage>
        <taxon>Eukaryota</taxon>
        <taxon>Metazoa</taxon>
        <taxon>Ecdysozoa</taxon>
        <taxon>Arthropoda</taxon>
        <taxon>Hexapoda</taxon>
        <taxon>Insecta</taxon>
        <taxon>Pterygota</taxon>
        <taxon>Neoptera</taxon>
        <taxon>Endopterygota</taxon>
        <taxon>Diptera</taxon>
        <taxon>Brachycera</taxon>
        <taxon>Muscomorpha</taxon>
        <taxon>Ephydroidea</taxon>
        <taxon>Drosophilidae</taxon>
        <taxon>Drosophila</taxon>
        <taxon>Sophophora</taxon>
    </lineage>
</organism>
<sequence length="700" mass="82176">METTMRRRSILKFKRYIIIFFVVLLAIIWINHYSQGKTSKKELVEDIPVVEQKTYEEEKPSPRTESAREKSLRIFYERLMRPDQDEDTTTEETELEDSYKYSWSLNDIQRRKLRRAPASRFFVKNPKCKMPYADPFSSEALAIPKPEKLNNCSHEGPIFALKFDRKLVRYRLQVNRTMLAKLQPNLRKYRCAYREVPNDTITPWTSFQDEALIDWIPSGIVAKCHDALKATRTIQQDAFPLVQVPYRRARVKSDPLKRKPSVLMLGLDSISRMNFKRSMPKAAEFVKQEGWFEMEGYNKIEDSAYATFCAIFGGAKSDKTCEKRFPMIWNSYKEAGYTTAFGEDSLESHVPPFRPDFQLRTLLEDIGQSMDTASRFGFQNCIGRRQSISYLYDFCMQFAQRLIEELDQPAFGVFWSSTLTRDYLNGPASLDEKLVEYLRLMRDHHIFERAIVILFSDQGQTSGDLVDLADGFLEERLPMLHIYLPPWFRKAYPMFASNLLLNSNRLTTPFDLYNTLRHILNLKASVPKELKSTMNCRLSQSLLHLMPFNRSCEQACIGLHWCGCNEFALVENNFDAYYLAKTFVSFLNYWILKNNYNKYCHRLLLSHLDYVERSLDDLESLESGIFRLRVRTVPHKSVFESTVHFNSNSRTLIKVNIRDISRLNSNNRSDCVKDRTAKKFCICYPEIKDEEMEFWINYTL</sequence>
<gene>
    <name evidence="3" type="primary">LOC108082688</name>
</gene>
<dbReference type="OrthoDB" id="413313at2759"/>
<dbReference type="RefSeq" id="XP_017033682.1">
    <property type="nucleotide sequence ID" value="XM_017178193.3"/>
</dbReference>
<protein>
    <submittedName>
        <fullName evidence="3">Uncharacterized protein</fullName>
    </submittedName>
</protein>
<dbReference type="GO" id="GO:0005615">
    <property type="term" value="C:extracellular space"/>
    <property type="evidence" value="ECO:0007669"/>
    <property type="project" value="TreeGrafter"/>
</dbReference>
<feature type="transmembrane region" description="Helical" evidence="1">
    <location>
        <begin position="16"/>
        <end position="34"/>
    </location>
</feature>
<dbReference type="GeneID" id="108082688"/>
<keyword evidence="1" id="KW-1133">Transmembrane helix</keyword>
<reference evidence="2" key="1">
    <citation type="submission" date="2025-05" db="UniProtKB">
        <authorList>
            <consortium name="RefSeq"/>
        </authorList>
    </citation>
    <scope>NUCLEOTIDE SEQUENCE [LARGE SCALE GENOMIC DNA]</scope>
    <source>
        <strain evidence="2">14028-0561.14</strain>
    </source>
</reference>
<keyword evidence="1" id="KW-0812">Transmembrane</keyword>
<dbReference type="SUPFAM" id="SSF53649">
    <property type="entry name" value="Alkaline phosphatase-like"/>
    <property type="match status" value="1"/>
</dbReference>
<dbReference type="FunFam" id="3.40.720.10:FF:000017">
    <property type="entry name" value="Predicted protein"/>
    <property type="match status" value="1"/>
</dbReference>
<accession>A0A6P4IXA6</accession>
<dbReference type="PANTHER" id="PTHR10974">
    <property type="entry name" value="FI08016P-RELATED"/>
    <property type="match status" value="1"/>
</dbReference>
<name>A0A6P4IXA6_DROKI</name>
<dbReference type="PANTHER" id="PTHR10974:SF9">
    <property type="entry name" value="DUF229 DOMAIN CONTAINING PROTEIN-RELATED"/>
    <property type="match status" value="1"/>
</dbReference>
<dbReference type="AlphaFoldDB" id="A0A6P4IXA6"/>
<keyword evidence="2" id="KW-1185">Reference proteome</keyword>